<reference evidence="4" key="1">
    <citation type="journal article" date="2019" name="G3 (Bethesda)">
        <title>Genome Assemblies of Two Rare Opportunistic Yeast Pathogens: Diutina rugosa (syn. Candida rugosa) and Trichomonascus ciferrii (syn. Candida ciferrii).</title>
        <authorList>
            <person name="Mixao V."/>
            <person name="Saus E."/>
            <person name="Hansen A.P."/>
            <person name="Lass-Florl C."/>
            <person name="Gabaldon T."/>
        </authorList>
    </citation>
    <scope>NUCLEOTIDE SEQUENCE</scope>
    <source>
        <strain evidence="4">CBS 4856</strain>
    </source>
</reference>
<dbReference type="EC" id="2.7.8.7" evidence="1"/>
<gene>
    <name evidence="4" type="ORF">TRICI_006103</name>
</gene>
<dbReference type="GO" id="GO:0000287">
    <property type="term" value="F:magnesium ion binding"/>
    <property type="evidence" value="ECO:0007669"/>
    <property type="project" value="InterPro"/>
</dbReference>
<dbReference type="AlphaFoldDB" id="A0A642ULJ9"/>
<name>A0A642ULJ9_9ASCO</name>
<dbReference type="EMBL" id="SWFS01000490">
    <property type="protein sequence ID" value="KAA8901290.1"/>
    <property type="molecule type" value="Genomic_DNA"/>
</dbReference>
<keyword evidence="2" id="KW-0808">Transferase</keyword>
<dbReference type="PANTHER" id="PTHR12215">
    <property type="entry name" value="PHOSPHOPANTETHEINE TRANSFERASE"/>
    <property type="match status" value="1"/>
</dbReference>
<comment type="caution">
    <text evidence="4">The sequence shown here is derived from an EMBL/GenBank/DDBJ whole genome shotgun (WGS) entry which is preliminary data.</text>
</comment>
<dbReference type="InterPro" id="IPR008278">
    <property type="entry name" value="4-PPantetheinyl_Trfase_dom"/>
</dbReference>
<dbReference type="Pfam" id="PF01648">
    <property type="entry name" value="ACPS"/>
    <property type="match status" value="1"/>
</dbReference>
<dbReference type="InterPro" id="IPR037143">
    <property type="entry name" value="4-PPantetheinyl_Trfase_dom_sf"/>
</dbReference>
<dbReference type="InterPro" id="IPR050559">
    <property type="entry name" value="P-Pant_transferase_sf"/>
</dbReference>
<evidence type="ECO:0000313" key="5">
    <source>
        <dbReference type="Proteomes" id="UP000761534"/>
    </source>
</evidence>
<dbReference type="VEuPathDB" id="FungiDB:TRICI_006103"/>
<evidence type="ECO:0000259" key="3">
    <source>
        <dbReference type="Pfam" id="PF01648"/>
    </source>
</evidence>
<protein>
    <recommendedName>
        <fullName evidence="1">holo-[acyl-carrier-protein] synthase</fullName>
        <ecNumber evidence="1">2.7.8.7</ecNumber>
    </recommendedName>
</protein>
<dbReference type="PANTHER" id="PTHR12215:SF10">
    <property type="entry name" value="L-AMINOADIPATE-SEMIALDEHYDE DEHYDROGENASE-PHOSPHOPANTETHEINYL TRANSFERASE"/>
    <property type="match status" value="1"/>
</dbReference>
<dbReference type="GO" id="GO:0019878">
    <property type="term" value="P:lysine biosynthetic process via aminoadipic acid"/>
    <property type="evidence" value="ECO:0007669"/>
    <property type="project" value="TreeGrafter"/>
</dbReference>
<dbReference type="GO" id="GO:0005829">
    <property type="term" value="C:cytosol"/>
    <property type="evidence" value="ECO:0007669"/>
    <property type="project" value="TreeGrafter"/>
</dbReference>
<accession>A0A642ULJ9</accession>
<proteinExistence type="predicted"/>
<evidence type="ECO:0000313" key="4">
    <source>
        <dbReference type="EMBL" id="KAA8901290.1"/>
    </source>
</evidence>
<dbReference type="Proteomes" id="UP000761534">
    <property type="component" value="Unassembled WGS sequence"/>
</dbReference>
<organism evidence="4 5">
    <name type="scientific">Trichomonascus ciferrii</name>
    <dbReference type="NCBI Taxonomy" id="44093"/>
    <lineage>
        <taxon>Eukaryota</taxon>
        <taxon>Fungi</taxon>
        <taxon>Dikarya</taxon>
        <taxon>Ascomycota</taxon>
        <taxon>Saccharomycotina</taxon>
        <taxon>Dipodascomycetes</taxon>
        <taxon>Dipodascales</taxon>
        <taxon>Trichomonascaceae</taxon>
        <taxon>Trichomonascus</taxon>
        <taxon>Trichomonascus ciferrii complex</taxon>
    </lineage>
</organism>
<evidence type="ECO:0000256" key="1">
    <source>
        <dbReference type="ARBA" id="ARBA00013172"/>
    </source>
</evidence>
<dbReference type="SUPFAM" id="SSF56214">
    <property type="entry name" value="4'-phosphopantetheinyl transferase"/>
    <property type="match status" value="2"/>
</dbReference>
<dbReference type="Gene3D" id="3.90.470.20">
    <property type="entry name" value="4'-phosphopantetheinyl transferase domain"/>
    <property type="match status" value="2"/>
</dbReference>
<keyword evidence="5" id="KW-1185">Reference proteome</keyword>
<dbReference type="OrthoDB" id="26719at2759"/>
<dbReference type="GO" id="GO:0008897">
    <property type="term" value="F:holo-[acyl-carrier-protein] synthase activity"/>
    <property type="evidence" value="ECO:0007669"/>
    <property type="project" value="UniProtKB-EC"/>
</dbReference>
<evidence type="ECO:0000256" key="2">
    <source>
        <dbReference type="ARBA" id="ARBA00022679"/>
    </source>
</evidence>
<sequence>MVEVYFSNVEEGRRLPYDGILNDDEKSRVRRLRNKADQEVYKVSTFLKGVIGDVECGERWRDRLRQNQYGKPYIDGSSIAFNFSQTDRYVFCGVLTDIEKNAEVEIGVDAVDIETERIVFDSFKSGVFTDAEMEWIGQDNNRLFISWALKEAYLKAIGTGLKGDLRDIEFKQRNDGYIQVYYQGKLLENALARLFLFDGHTVIAIVTLNANSDALSTITGLNVSPLSPAIRNKPLFIQSAKPFQLDHASHLFTS</sequence>
<feature type="domain" description="4'-phosphopantetheinyl transferase" evidence="3">
    <location>
        <begin position="106"/>
        <end position="187"/>
    </location>
</feature>